<evidence type="ECO:0000313" key="3">
    <source>
        <dbReference type="Proteomes" id="UP001437256"/>
    </source>
</evidence>
<feature type="compositionally biased region" description="Acidic residues" evidence="1">
    <location>
        <begin position="47"/>
        <end position="58"/>
    </location>
</feature>
<accession>A0ABR2ZGM2</accession>
<keyword evidence="3" id="KW-1185">Reference proteome</keyword>
<evidence type="ECO:0000256" key="1">
    <source>
        <dbReference type="SAM" id="MobiDB-lite"/>
    </source>
</evidence>
<dbReference type="Proteomes" id="UP001437256">
    <property type="component" value="Unassembled WGS sequence"/>
</dbReference>
<proteinExistence type="predicted"/>
<feature type="region of interest" description="Disordered" evidence="1">
    <location>
        <begin position="145"/>
        <end position="212"/>
    </location>
</feature>
<evidence type="ECO:0000313" key="2">
    <source>
        <dbReference type="EMBL" id="KAL0060816.1"/>
    </source>
</evidence>
<feature type="compositionally biased region" description="Basic and acidic residues" evidence="1">
    <location>
        <begin position="145"/>
        <end position="154"/>
    </location>
</feature>
<feature type="region of interest" description="Disordered" evidence="1">
    <location>
        <begin position="38"/>
        <end position="60"/>
    </location>
</feature>
<gene>
    <name evidence="2" type="ORF">AAF712_012409</name>
</gene>
<feature type="region of interest" description="Disordered" evidence="1">
    <location>
        <begin position="1"/>
        <end position="22"/>
    </location>
</feature>
<name>A0ABR2ZGM2_9AGAR</name>
<reference evidence="2 3" key="1">
    <citation type="submission" date="2024-05" db="EMBL/GenBank/DDBJ databases">
        <title>A draft genome resource for the thread blight pathogen Marasmius tenuissimus strain MS-2.</title>
        <authorList>
            <person name="Yulfo-Soto G.E."/>
            <person name="Baruah I.K."/>
            <person name="Amoako-Attah I."/>
            <person name="Bukari Y."/>
            <person name="Meinhardt L.W."/>
            <person name="Bailey B.A."/>
            <person name="Cohen S.P."/>
        </authorList>
    </citation>
    <scope>NUCLEOTIDE SEQUENCE [LARGE SCALE GENOMIC DNA]</scope>
    <source>
        <strain evidence="2 3">MS-2</strain>
    </source>
</reference>
<protein>
    <submittedName>
        <fullName evidence="2">Uncharacterized protein</fullName>
    </submittedName>
</protein>
<feature type="compositionally biased region" description="Acidic residues" evidence="1">
    <location>
        <begin position="156"/>
        <end position="172"/>
    </location>
</feature>
<sequence>MVCATRNSRRKNLNAADEVPTTGEGAGELWAFLELGVEPEAKPDIKDEIEDEDEDERDPNDLVDKVARKQQFSRLFKNPHAELNASEWKKRNKNKCNKTRERKCSRLDDFRKESIMKKMGLNETLWEELMKDHIEDKGRKGTYRRKEMGRRVGEAENQETEEVDELDSDDEPQLNVTTVNGSEVGHGKRGRAVTDDGVSPLASTSDAPAAKKAKVEVVLNKINRRGRRGIYKPARADDLKSLPITNGHHDIATSKAGLGLPAMMIHSLPDMMTSTSTSLQPLADDFALPDLMETSPTPTPPPEATSDANLLCPPLAFPKASTPEINANISASTSRPENTVPVPPHRSIRQTQDIARIPNPPQPPHSRQPIPPELSLRVLKRALEDICSDLRYGRIDERSAMVEFDDVADRIGRRAALCTGSGADCA</sequence>
<dbReference type="EMBL" id="JBBXMP010000160">
    <property type="protein sequence ID" value="KAL0060816.1"/>
    <property type="molecule type" value="Genomic_DNA"/>
</dbReference>
<feature type="region of interest" description="Disordered" evidence="1">
    <location>
        <begin position="329"/>
        <end position="352"/>
    </location>
</feature>
<comment type="caution">
    <text evidence="2">The sequence shown here is derived from an EMBL/GenBank/DDBJ whole genome shotgun (WGS) entry which is preliminary data.</text>
</comment>
<organism evidence="2 3">
    <name type="scientific">Marasmius tenuissimus</name>
    <dbReference type="NCBI Taxonomy" id="585030"/>
    <lineage>
        <taxon>Eukaryota</taxon>
        <taxon>Fungi</taxon>
        <taxon>Dikarya</taxon>
        <taxon>Basidiomycota</taxon>
        <taxon>Agaricomycotina</taxon>
        <taxon>Agaricomycetes</taxon>
        <taxon>Agaricomycetidae</taxon>
        <taxon>Agaricales</taxon>
        <taxon>Marasmiineae</taxon>
        <taxon>Marasmiaceae</taxon>
        <taxon>Marasmius</taxon>
    </lineage>
</organism>